<dbReference type="STRING" id="39495.SAMN02745111_02142"/>
<gene>
    <name evidence="1" type="ORF">SAMN02745111_02142</name>
</gene>
<keyword evidence="2" id="KW-1185">Reference proteome</keyword>
<name>A0A1T4W2U7_9FIRM</name>
<proteinExistence type="predicted"/>
<sequence>MKCEKCGSSNIVEGKLSTGTGGLVFTTNTSQKKLPFTKNYSTLTAKGCKDCGAVFDICMENPQMIIEDK</sequence>
<evidence type="ECO:0000313" key="1">
    <source>
        <dbReference type="EMBL" id="SKA71031.1"/>
    </source>
</evidence>
<reference evidence="1 2" key="1">
    <citation type="submission" date="2017-02" db="EMBL/GenBank/DDBJ databases">
        <authorList>
            <person name="Peterson S.W."/>
        </authorList>
    </citation>
    <scope>NUCLEOTIDE SEQUENCE [LARGE SCALE GENOMIC DNA]</scope>
    <source>
        <strain evidence="1 2">ATCC 35992</strain>
    </source>
</reference>
<protein>
    <submittedName>
        <fullName evidence="1">Uncharacterized protein</fullName>
    </submittedName>
</protein>
<dbReference type="AlphaFoldDB" id="A0A1T4W2U7"/>
<dbReference type="OrthoDB" id="47713at2"/>
<accession>A0A1T4W2U7</accession>
<evidence type="ECO:0000313" key="2">
    <source>
        <dbReference type="Proteomes" id="UP000190814"/>
    </source>
</evidence>
<organism evidence="1 2">
    <name type="scientific">Eubacterium uniforme</name>
    <dbReference type="NCBI Taxonomy" id="39495"/>
    <lineage>
        <taxon>Bacteria</taxon>
        <taxon>Bacillati</taxon>
        <taxon>Bacillota</taxon>
        <taxon>Clostridia</taxon>
        <taxon>Eubacteriales</taxon>
        <taxon>Eubacteriaceae</taxon>
        <taxon>Eubacterium</taxon>
    </lineage>
</organism>
<dbReference type="Proteomes" id="UP000190814">
    <property type="component" value="Unassembled WGS sequence"/>
</dbReference>
<dbReference type="EMBL" id="FUXZ01000015">
    <property type="protein sequence ID" value="SKA71031.1"/>
    <property type="molecule type" value="Genomic_DNA"/>
</dbReference>
<dbReference type="RefSeq" id="WP_078766971.1">
    <property type="nucleotide sequence ID" value="NZ_FUXZ01000015.1"/>
</dbReference>